<evidence type="ECO:0000256" key="1">
    <source>
        <dbReference type="SAM" id="MobiDB-lite"/>
    </source>
</evidence>
<dbReference type="KEGG" id="lpav:PLANPX_2618"/>
<dbReference type="Proteomes" id="UP000326837">
    <property type="component" value="Chromosome"/>
</dbReference>
<dbReference type="InterPro" id="IPR050194">
    <property type="entry name" value="Glycosyltransferase_grp1"/>
</dbReference>
<feature type="region of interest" description="Disordered" evidence="1">
    <location>
        <begin position="396"/>
        <end position="426"/>
    </location>
</feature>
<dbReference type="RefSeq" id="WP_152098875.1">
    <property type="nucleotide sequence ID" value="NZ_AP021861.1"/>
</dbReference>
<sequence length="426" mass="46487">MRVLLCHSYYTQRGGEDRSFEEERELLQANGHEVIEYVRRNEELVGRGKLAAAATTLWNRQAGREVAAIIERHRPDVLHATNTFPLISPSVCDVAHRAGVAVVQALRNYRLLCANSYLMRDGQPCEACVGKAVPLPAIQHRCYRDSAAASAVVAAMQVYHRTVGVWRNRVDAFFTLTHFARQKFVDAGLPADRVHVKYNSVSPDPGVGDGSGGYAVFVGRLSPEKGVGTVLAAWEANRELPPLVIVGDGPLRAAVEAAASRDARITIRGELSNAEAQRVIGAANLLVMPSLWYETFGRTIAEAYATGTPVVASRLGAMAELVEEGVAGSLFNPGHAADLAQRVAELTLRPADEQQAIRRRARQAYEQQFTPAHNYRRLLEIYEIALTSARERCGASSHAAKASQPNELSEMQPQAIEPLKHPMAVG</sequence>
<organism evidence="2 3">
    <name type="scientific">Lacipirellula parvula</name>
    <dbReference type="NCBI Taxonomy" id="2650471"/>
    <lineage>
        <taxon>Bacteria</taxon>
        <taxon>Pseudomonadati</taxon>
        <taxon>Planctomycetota</taxon>
        <taxon>Planctomycetia</taxon>
        <taxon>Pirellulales</taxon>
        <taxon>Lacipirellulaceae</taxon>
        <taxon>Lacipirellula</taxon>
    </lineage>
</organism>
<protein>
    <submittedName>
        <fullName evidence="2">Glycosyltransferase</fullName>
    </submittedName>
</protein>
<reference evidence="3" key="1">
    <citation type="submission" date="2019-10" db="EMBL/GenBank/DDBJ databases">
        <title>Lacipirellula parvula gen. nov., sp. nov., representing a lineage of planctomycetes widespread in freshwater anoxic habitats, and description of the family Lacipirellulaceae.</title>
        <authorList>
            <person name="Dedysh S.N."/>
            <person name="Kulichevskaya I.S."/>
            <person name="Beletsky A.V."/>
            <person name="Rakitin A.L."/>
            <person name="Mardanov A.V."/>
            <person name="Ivanova A.A."/>
            <person name="Saltykova V.X."/>
            <person name="Rijpstra W.I.C."/>
            <person name="Sinninghe Damste J.S."/>
            <person name="Ravin N.V."/>
        </authorList>
    </citation>
    <scope>NUCLEOTIDE SEQUENCE [LARGE SCALE GENOMIC DNA]</scope>
    <source>
        <strain evidence="3">PX69</strain>
    </source>
</reference>
<evidence type="ECO:0000313" key="2">
    <source>
        <dbReference type="EMBL" id="BBO33006.1"/>
    </source>
</evidence>
<gene>
    <name evidence="2" type="ORF">PLANPX_2618</name>
</gene>
<keyword evidence="2" id="KW-0808">Transferase</keyword>
<dbReference type="AlphaFoldDB" id="A0A5K7XF95"/>
<keyword evidence="3" id="KW-1185">Reference proteome</keyword>
<proteinExistence type="predicted"/>
<dbReference type="PANTHER" id="PTHR45947:SF13">
    <property type="entry name" value="TRANSFERASE"/>
    <property type="match status" value="1"/>
</dbReference>
<dbReference type="GO" id="GO:0016757">
    <property type="term" value="F:glycosyltransferase activity"/>
    <property type="evidence" value="ECO:0007669"/>
    <property type="project" value="TreeGrafter"/>
</dbReference>
<accession>A0A5K7XF95</accession>
<dbReference type="PANTHER" id="PTHR45947">
    <property type="entry name" value="SULFOQUINOVOSYL TRANSFERASE SQD2"/>
    <property type="match status" value="1"/>
</dbReference>
<dbReference type="Pfam" id="PF13692">
    <property type="entry name" value="Glyco_trans_1_4"/>
    <property type="match status" value="1"/>
</dbReference>
<evidence type="ECO:0000313" key="3">
    <source>
        <dbReference type="Proteomes" id="UP000326837"/>
    </source>
</evidence>
<dbReference type="SUPFAM" id="SSF53756">
    <property type="entry name" value="UDP-Glycosyltransferase/glycogen phosphorylase"/>
    <property type="match status" value="1"/>
</dbReference>
<dbReference type="EMBL" id="AP021861">
    <property type="protein sequence ID" value="BBO33006.1"/>
    <property type="molecule type" value="Genomic_DNA"/>
</dbReference>
<name>A0A5K7XF95_9BACT</name>
<feature type="compositionally biased region" description="Polar residues" evidence="1">
    <location>
        <begin position="403"/>
        <end position="412"/>
    </location>
</feature>
<dbReference type="Gene3D" id="3.40.50.2000">
    <property type="entry name" value="Glycogen Phosphorylase B"/>
    <property type="match status" value="2"/>
</dbReference>